<organism evidence="4 5">
    <name type="scientific">Mycoplana ramosa</name>
    <name type="common">Mycoplana bullata</name>
    <dbReference type="NCBI Taxonomy" id="40837"/>
    <lineage>
        <taxon>Bacteria</taxon>
        <taxon>Pseudomonadati</taxon>
        <taxon>Pseudomonadota</taxon>
        <taxon>Alphaproteobacteria</taxon>
        <taxon>Hyphomicrobiales</taxon>
        <taxon>Rhizobiaceae</taxon>
        <taxon>Mycoplana</taxon>
    </lineage>
</organism>
<evidence type="ECO:0000313" key="4">
    <source>
        <dbReference type="EMBL" id="MFD1330350.1"/>
    </source>
</evidence>
<evidence type="ECO:0000256" key="3">
    <source>
        <dbReference type="RuleBase" id="RU000363"/>
    </source>
</evidence>
<evidence type="ECO:0000313" key="5">
    <source>
        <dbReference type="Proteomes" id="UP001597173"/>
    </source>
</evidence>
<dbReference type="EMBL" id="JBHTNF010000025">
    <property type="protein sequence ID" value="MFD1330350.1"/>
    <property type="molecule type" value="Genomic_DNA"/>
</dbReference>
<keyword evidence="2" id="KW-0560">Oxidoreductase</keyword>
<dbReference type="PRINTS" id="PR00081">
    <property type="entry name" value="GDHRDH"/>
</dbReference>
<dbReference type="CDD" id="cd05374">
    <property type="entry name" value="17beta-HSD-like_SDR_c"/>
    <property type="match status" value="1"/>
</dbReference>
<dbReference type="InterPro" id="IPR002347">
    <property type="entry name" value="SDR_fam"/>
</dbReference>
<dbReference type="Pfam" id="PF00106">
    <property type="entry name" value="adh_short"/>
    <property type="match status" value="1"/>
</dbReference>
<dbReference type="InterPro" id="IPR020904">
    <property type="entry name" value="Sc_DH/Rdtase_CS"/>
</dbReference>
<comment type="caution">
    <text evidence="4">The sequence shown here is derived from an EMBL/GenBank/DDBJ whole genome shotgun (WGS) entry which is preliminary data.</text>
</comment>
<dbReference type="PRINTS" id="PR00080">
    <property type="entry name" value="SDRFAMILY"/>
</dbReference>
<dbReference type="PROSITE" id="PS00061">
    <property type="entry name" value="ADH_SHORT"/>
    <property type="match status" value="1"/>
</dbReference>
<name>A0ABW3Z2H4_MYCRA</name>
<evidence type="ECO:0000256" key="2">
    <source>
        <dbReference type="ARBA" id="ARBA00023002"/>
    </source>
</evidence>
<sequence length="281" mass="30564">MPGPVSPGRTIIVTGCSSGIGAHCARALKSDGWRVFATVRKEADLAPLETDGIEALLMDYTEPASIAAVADSVLSRTGGRIDALFNNGAYGQAGAVEDLPVEALRLQFETNVFGWHDLTRRLIPSMRRQGHGRIVQCSSILGIVPYRWRGAYNASKFALEGLSLTLRMELAGSGIHVSLIEPGPIVSRFTANAIPHIEKHIDLENSVHAEEYRRQMRRLRGESRPAPGKLGPEAVYHVLKHALNAEAPRPHYIVTSPAKQGAILKKLLPAALFYRVIGRLG</sequence>
<dbReference type="Gene3D" id="3.40.50.720">
    <property type="entry name" value="NAD(P)-binding Rossmann-like Domain"/>
    <property type="match status" value="1"/>
</dbReference>
<dbReference type="NCBIfam" id="NF004649">
    <property type="entry name" value="PRK05993.1"/>
    <property type="match status" value="1"/>
</dbReference>
<evidence type="ECO:0000256" key="1">
    <source>
        <dbReference type="ARBA" id="ARBA00006484"/>
    </source>
</evidence>
<dbReference type="InterPro" id="IPR036291">
    <property type="entry name" value="NAD(P)-bd_dom_sf"/>
</dbReference>
<dbReference type="PANTHER" id="PTHR44169">
    <property type="entry name" value="NADPH-DEPENDENT 1-ACYLDIHYDROXYACETONE PHOSPHATE REDUCTASE"/>
    <property type="match status" value="1"/>
</dbReference>
<keyword evidence="5" id="KW-1185">Reference proteome</keyword>
<accession>A0ABW3Z2H4</accession>
<dbReference type="RefSeq" id="WP_374841395.1">
    <property type="nucleotide sequence ID" value="NZ_JBHEEW010000028.1"/>
</dbReference>
<dbReference type="SUPFAM" id="SSF51735">
    <property type="entry name" value="NAD(P)-binding Rossmann-fold domains"/>
    <property type="match status" value="1"/>
</dbReference>
<protein>
    <submittedName>
        <fullName evidence="4">SDR family oxidoreductase</fullName>
    </submittedName>
</protein>
<comment type="similarity">
    <text evidence="1 3">Belongs to the short-chain dehydrogenases/reductases (SDR) family.</text>
</comment>
<reference evidence="5" key="1">
    <citation type="journal article" date="2019" name="Int. J. Syst. Evol. Microbiol.">
        <title>The Global Catalogue of Microorganisms (GCM) 10K type strain sequencing project: providing services to taxonomists for standard genome sequencing and annotation.</title>
        <authorList>
            <consortium name="The Broad Institute Genomics Platform"/>
            <consortium name="The Broad Institute Genome Sequencing Center for Infectious Disease"/>
            <person name="Wu L."/>
            <person name="Ma J."/>
        </authorList>
    </citation>
    <scope>NUCLEOTIDE SEQUENCE [LARGE SCALE GENOMIC DNA]</scope>
    <source>
        <strain evidence="5">CCUG 55609</strain>
    </source>
</reference>
<dbReference type="Proteomes" id="UP001597173">
    <property type="component" value="Unassembled WGS sequence"/>
</dbReference>
<gene>
    <name evidence="4" type="ORF">ACFQ33_20890</name>
</gene>
<dbReference type="PANTHER" id="PTHR44169:SF6">
    <property type="entry name" value="NADPH-DEPENDENT 1-ACYLDIHYDROXYACETONE PHOSPHATE REDUCTASE"/>
    <property type="match status" value="1"/>
</dbReference>
<proteinExistence type="inferred from homology"/>